<evidence type="ECO:0000313" key="2">
    <source>
        <dbReference type="EMBL" id="CAF4659812.1"/>
    </source>
</evidence>
<dbReference type="EMBL" id="CAJOBI010111301">
    <property type="protein sequence ID" value="CAF4634253.1"/>
    <property type="molecule type" value="Genomic_DNA"/>
</dbReference>
<organism evidence="1 3">
    <name type="scientific">Rotaria magnacalcarata</name>
    <dbReference type="NCBI Taxonomy" id="392030"/>
    <lineage>
        <taxon>Eukaryota</taxon>
        <taxon>Metazoa</taxon>
        <taxon>Spiralia</taxon>
        <taxon>Gnathifera</taxon>
        <taxon>Rotifera</taxon>
        <taxon>Eurotatoria</taxon>
        <taxon>Bdelloidea</taxon>
        <taxon>Philodinida</taxon>
        <taxon>Philodinidae</taxon>
        <taxon>Rotaria</taxon>
    </lineage>
</organism>
<accession>A0A8S2ZUR6</accession>
<gene>
    <name evidence="1" type="ORF">SMN809_LOCUS40408</name>
    <name evidence="2" type="ORF">SMN809_LOCUS41453</name>
</gene>
<proteinExistence type="predicted"/>
<evidence type="ECO:0000313" key="3">
    <source>
        <dbReference type="Proteomes" id="UP000676336"/>
    </source>
</evidence>
<dbReference type="EMBL" id="CAJOBI010117113">
    <property type="protein sequence ID" value="CAF4659812.1"/>
    <property type="molecule type" value="Genomic_DNA"/>
</dbReference>
<sequence>PNRHIQRRYSSTGYGYQVLSNEKHATGLKNRSGAYREKLRDKRKRHTTDNTYHSILKTIVEKDQQPCK</sequence>
<protein>
    <submittedName>
        <fullName evidence="1">Uncharacterized protein</fullName>
    </submittedName>
</protein>
<reference evidence="1" key="1">
    <citation type="submission" date="2021-02" db="EMBL/GenBank/DDBJ databases">
        <authorList>
            <person name="Nowell W R."/>
        </authorList>
    </citation>
    <scope>NUCLEOTIDE SEQUENCE</scope>
</reference>
<name>A0A8S2ZUR6_9BILA</name>
<dbReference type="AlphaFoldDB" id="A0A8S2ZUR6"/>
<comment type="caution">
    <text evidence="1">The sequence shown here is derived from an EMBL/GenBank/DDBJ whole genome shotgun (WGS) entry which is preliminary data.</text>
</comment>
<dbReference type="Proteomes" id="UP000676336">
    <property type="component" value="Unassembled WGS sequence"/>
</dbReference>
<evidence type="ECO:0000313" key="1">
    <source>
        <dbReference type="EMBL" id="CAF4634253.1"/>
    </source>
</evidence>
<feature type="non-terminal residue" evidence="1">
    <location>
        <position position="1"/>
    </location>
</feature>
<feature type="non-terminal residue" evidence="1">
    <location>
        <position position="68"/>
    </location>
</feature>